<evidence type="ECO:0000256" key="4">
    <source>
        <dbReference type="ARBA" id="ARBA00023163"/>
    </source>
</evidence>
<keyword evidence="3" id="KW-0238">DNA-binding</keyword>
<evidence type="ECO:0000313" key="9">
    <source>
        <dbReference type="Proteomes" id="UP000220158"/>
    </source>
</evidence>
<dbReference type="GO" id="GO:0005634">
    <property type="term" value="C:nucleus"/>
    <property type="evidence" value="ECO:0007669"/>
    <property type="project" value="UniProtKB-SubCell"/>
</dbReference>
<dbReference type="GO" id="GO:0003700">
    <property type="term" value="F:DNA-binding transcription factor activity"/>
    <property type="evidence" value="ECO:0007669"/>
    <property type="project" value="InterPro"/>
</dbReference>
<gene>
    <name evidence="8" type="primary">ApiAP2</name>
    <name evidence="8" type="ORF">PRELSG_1134400</name>
</gene>
<feature type="compositionally biased region" description="Low complexity" evidence="6">
    <location>
        <begin position="2414"/>
        <end position="2426"/>
    </location>
</feature>
<feature type="compositionally biased region" description="Low complexity" evidence="6">
    <location>
        <begin position="1263"/>
        <end position="1287"/>
    </location>
</feature>
<keyword evidence="9" id="KW-1185">Reference proteome</keyword>
<name>A0A1J1HC54_PLARL</name>
<dbReference type="KEGG" id="prel:PRELSG_1134400"/>
<evidence type="ECO:0000256" key="6">
    <source>
        <dbReference type="SAM" id="MobiDB-lite"/>
    </source>
</evidence>
<reference evidence="8 9" key="1">
    <citation type="submission" date="2015-04" db="EMBL/GenBank/DDBJ databases">
        <authorList>
            <consortium name="Pathogen Informatics"/>
        </authorList>
    </citation>
    <scope>NUCLEOTIDE SEQUENCE [LARGE SCALE GENOMIC DNA]</scope>
    <source>
        <strain evidence="8 9">SGS1</strain>
    </source>
</reference>
<evidence type="ECO:0000256" key="2">
    <source>
        <dbReference type="ARBA" id="ARBA00023015"/>
    </source>
</evidence>
<feature type="region of interest" description="Disordered" evidence="6">
    <location>
        <begin position="2953"/>
        <end position="3004"/>
    </location>
</feature>
<dbReference type="Pfam" id="PF00847">
    <property type="entry name" value="AP2"/>
    <property type="match status" value="2"/>
</dbReference>
<evidence type="ECO:0000313" key="8">
    <source>
        <dbReference type="EMBL" id="CRH00996.1"/>
    </source>
</evidence>
<dbReference type="VEuPathDB" id="PlasmoDB:PRELSG_1134400"/>
<feature type="region of interest" description="Disordered" evidence="6">
    <location>
        <begin position="2414"/>
        <end position="2447"/>
    </location>
</feature>
<dbReference type="GeneID" id="39737123"/>
<evidence type="ECO:0000256" key="5">
    <source>
        <dbReference type="ARBA" id="ARBA00023242"/>
    </source>
</evidence>
<accession>A0A1J1HC54</accession>
<dbReference type="Gene3D" id="1.20.5.2050">
    <property type="match status" value="3"/>
</dbReference>
<dbReference type="InterPro" id="IPR001471">
    <property type="entry name" value="AP2/ERF_dom"/>
</dbReference>
<evidence type="ECO:0000259" key="7">
    <source>
        <dbReference type="Pfam" id="PF00847"/>
    </source>
</evidence>
<feature type="compositionally biased region" description="Basic and acidic residues" evidence="6">
    <location>
        <begin position="1337"/>
        <end position="1347"/>
    </location>
</feature>
<feature type="compositionally biased region" description="Basic and acidic residues" evidence="6">
    <location>
        <begin position="841"/>
        <end position="856"/>
    </location>
</feature>
<protein>
    <submittedName>
        <fullName evidence="8">Transcription factor with AP2 domain(S), putative</fullName>
    </submittedName>
</protein>
<evidence type="ECO:0000256" key="3">
    <source>
        <dbReference type="ARBA" id="ARBA00023125"/>
    </source>
</evidence>
<feature type="compositionally biased region" description="Low complexity" evidence="6">
    <location>
        <begin position="1348"/>
        <end position="1366"/>
    </location>
</feature>
<feature type="region of interest" description="Disordered" evidence="6">
    <location>
        <begin position="832"/>
        <end position="856"/>
    </location>
</feature>
<dbReference type="Proteomes" id="UP000220158">
    <property type="component" value="Chromosome 11"/>
</dbReference>
<keyword evidence="4" id="KW-0804">Transcription</keyword>
<dbReference type="GO" id="GO:0003677">
    <property type="term" value="F:DNA binding"/>
    <property type="evidence" value="ECO:0007669"/>
    <property type="project" value="UniProtKB-KW"/>
</dbReference>
<feature type="compositionally biased region" description="Low complexity" evidence="6">
    <location>
        <begin position="2972"/>
        <end position="2995"/>
    </location>
</feature>
<feature type="compositionally biased region" description="Low complexity" evidence="6">
    <location>
        <begin position="1308"/>
        <end position="1331"/>
    </location>
</feature>
<sequence length="3183" mass="370843">MDKFMKLEKFKLNNKVENYKNYIDELKKVSNMFQNKNIDSFASNSTIDENKIMNANDLCNLCIDKNSEKYNKRITEKETMNSNHIKEKNFAKITKKSSVIDFLNTPIINTNDCNYINEIDKELKVKESISNEHSDFDTHIYENEFNKTNLVSTNNIGEANIIQKGDKNDCIMEKLSAHTIFYKDNNSGINCNNEKGCNSSCNYNSKSCILVKNSRVEQKGNEDKFNESQNNINNNFKLMKFYLEKILEKSLDKNIKNYCPNNKNFEFNNFCKHNSELNILNDFQINYALLQDNIKELYNKSVINVSETSKKEVSPKDSIEVKSDMNYNIIDRISKSSNINEEINDLLLTGNNIVKDSDFNYDIVFKNIASKIYNYLKSFNVKKFDEIKQSNLNNYNNSSEHCNVHNFSNDKKNIEKSNISKDLKIFVPLLLLYISNTYCANEINFIDNNTIAQKKKLKKKVINEIIFSVINSDANKYIEQLLCSVKTCFIQILDYLKDFNSEWLRQNNGEEYFYHFRKIISIDSSNIDINSVITYVKHLKKIKKKFLNGFSSCNNNLNKNIKKRDRRVFELSKNILYEENKENINIRNYESSPKSIYKENSNLNNECLNRPLKRKFSVNEERSVDNNLHKQIKIESISSEIHNNETSNIKIENKVVDDSNVNLSTNQNTILSKENVIDEEDKIYYAPSDMRTSIETINENIKLDKYEDDFKMKYYNDDDKKFFTKKMVNNEAKINNNNEDKMNNEHYEEYKKEKTEEFKEEKKEWRRENIEIEEKENQNQETKEDKVSNKHEDEKIETKEQEEIEKDIKDKEKENVYVDCINVSVSDNITNKEDDNIEVNNNEKEQENKLDENDLKKSEVKYYSNNEESNVVSNNNNSIENNSNENISTNIELSNAKDQVLNDKCNTPNDNLVSNEKKTNSLSNEKLFNHYEGNFNPIHKSSHSSNNSILNHKNDNISLMNEKKIYNNDLECIPTNTYSNSKIETKTDSIPFRNVSYLNIKQKNKKIKKMRTYYLNKIIGFLFSQNIFNYSLIFTPILKNGGNVSLVHENIINNIILKLNNLRLVEIENQKVNNLTLYKNLNIKEQEQHIKYLLHDGFESRLLEKEINKKKIGEREVFDMNIINKEKHELNEDQEKKNINMETIKNNALDKISNLNISFPDDIKEKNIFSSGKDIKVNSQKNDEINNSINTIINSLIKNNNNVNNSDNIYNVNSNLNSINHNNNNNSNSNIYDYKNNLNDYIKEMLIQYSIYNKYVNNNNINPNTSANTANNNNISLSNNENNNNSNNDDDKNNNDINNNNDDENNKNDNNNDQGNKNNNNNSNYNTTFDDNVADSNENKNTNEDHTPPNFDNDNNNNVNTSSNFNKKNDVLHNNINDNFLNKENFLKLLKCYLINKSNQSEISKSNQRAYHHLENDNYNYDNAVNTNEEDTCDKLYLNNSTLDYLLNNSKNQNCYNNCNHNKKFKYITNNYFLKNNSPDTNKVNACNFMCKNNYLLSEDNAENNMLSDKNNLYSLKTLNDLKHLYNCYSKNINMCNNKKNSFCDMNVNHITNSLSDEKKIDNIKLKNLSFNNEIKQKNCLHNDCSDNKLYSCDYNCKSNILNLVKNKNLNVYNLSYDKTFLDSNYLDDNNNNNINNSVNLNNSNYNGNISHNTNNNNNFNYNNNVNTNNCSCCKHKSLMNNKINKNFLNNFVNMKNINNNVDKINKDILENYSYESIRNNGYSDLKSSYNKVIEEDMKNYSGLPLSSPCVNLCNNNLLKLSYLYDLLEKNKNLSLNDISNDMNQYLNKYFSRYNNCLDRKKNCKNSNSDGNIKKREMNNNCKLYEQNLNFLNNGLNTKKDNINFTTNIEEESPISYEKDNNEIIYREHFKNDKNYYLYDEESQKNENNISQYNNEKKKLDEEKMRNCLSSLYNSVVYKSGFYTNDNSNNKNTKTKKSNNFCEYLSNFSYSNLNENSSENINHIDELGKFLLVRGDNNENALNIYNNNVEQLENKMFYDNKLNSSSLFSSKDLNNSIDLYNDGSSNEDLQEHFKRKREGKGDSLEKLDQEKEKLLLIEKRKGMEENKDSEGNLDIGKIDENDKELGLVSSLYGTKNKIDNKNSYLNNGNNNSSYNIMKIGKNKEMKNNEEHLNNLDTSKLGIKEDRNKNVDFFLNNFSLEYGRGRRTKVINQNYLKNYEFEANFFGKRDNKSSGNADSNNKMNGVCVISNTNNSKDKSKLNNESLSAVKENINNKGVNTRKVNTKLRNNIIDMNDNYEFKLSASELKPQRGVYFDRSQKAWIGSWYEEGKQIKKRFKIKYYGWDEARNLATKARFAFENRTKNLKNKKNNNNNNSAIVNESVNINTTDENIHNINNNNTSFCNNDNTTNIVNHNISNPNNIDNLNNCNVNHLNNTFEEDMNKKSVSKRTILKNNNENLDDSNNMNVNKKDGKKNMHNSNNNKTYEENNCKNNEIYSNKNKENKILSSEEKKNENNVYIDNVKYNNVDTPYNINNYNIHIKEESINVLNNKESFNYEQGVFDKFGYEQDCNKYDVRSNEKNDDHCKNELSHENFNFKNENKSINENSFNEWNKDHAANNLLKEDYNNNNNNNNLDPNEEIIGNKHDNCLLKNNENNTRDNNNNNDSQESQFCDQTFMKGNQNNIPYSSYYGSNLVDKNKEQVCDDKKNKKNDNFINENGRNNCKIDFNNGNDNDKINNSTREINVNYDCCNHLNNSNNNSVRKEKILDNLDNKNRNMYMKYCNSKSLENALNYAKSNSKKLSDNNILEQSVKLPQGVFYQDSKKAFCANWYSNGKQEKRYFSINKFGEERARNLAIAARKKFEHIYKKNNSNRKDLSSSIMKNSSNDNGGGDMYHLDDYNINKSNIIHNNLNIITKKVSMNNKVGSSPLPINEDLHFVGNNYINKNYMNYKDNIYNNLPLSMDDRNSSIGTVNKNSSITNISNNNDNNNIINNATNNNNSDDMMDKDIDESINNDNNNNNTENNNINKETNNNDNKASPGLLNNRSNVYINKNDISSNICENNCEVYNTSNQTGDNILYISPSEKINKEITNEETNVITPNYDQSSKDLSSPDYYNKHSQKNIFNKNVKKEIDDINMYNKIEKPSSTPAGVYMIRINGIVQAWRAEWRSPSGCKRTKNFGINTYGSSLSKKLAIEMRARMTGECLVSDDGTVFDYANKKGTNNN</sequence>
<dbReference type="OMA" id="QNNDMSQ"/>
<dbReference type="OrthoDB" id="331552at2759"/>
<proteinExistence type="predicted"/>
<feature type="compositionally biased region" description="Acidic residues" evidence="6">
    <location>
        <begin position="2961"/>
        <end position="2971"/>
    </location>
</feature>
<dbReference type="RefSeq" id="XP_028533997.1">
    <property type="nucleotide sequence ID" value="XM_028677627.1"/>
</dbReference>
<comment type="subcellular location">
    <subcellularLocation>
        <location evidence="1">Nucleus</location>
    </subcellularLocation>
</comment>
<keyword evidence="5" id="KW-0539">Nucleus</keyword>
<feature type="region of interest" description="Disordered" evidence="6">
    <location>
        <begin position="773"/>
        <end position="802"/>
    </location>
</feature>
<feature type="region of interest" description="Disordered" evidence="6">
    <location>
        <begin position="1263"/>
        <end position="1366"/>
    </location>
</feature>
<feature type="domain" description="AP2/ERF" evidence="7">
    <location>
        <begin position="2270"/>
        <end position="2319"/>
    </location>
</feature>
<keyword evidence="2" id="KW-0805">Transcription regulation</keyword>
<feature type="domain" description="AP2/ERF" evidence="7">
    <location>
        <begin position="2773"/>
        <end position="2822"/>
    </location>
</feature>
<evidence type="ECO:0000256" key="1">
    <source>
        <dbReference type="ARBA" id="ARBA00004123"/>
    </source>
</evidence>
<dbReference type="EMBL" id="LN835306">
    <property type="protein sequence ID" value="CRH00996.1"/>
    <property type="molecule type" value="Genomic_DNA"/>
</dbReference>
<organism evidence="8 9">
    <name type="scientific">Plasmodium relictum</name>
    <dbReference type="NCBI Taxonomy" id="85471"/>
    <lineage>
        <taxon>Eukaryota</taxon>
        <taxon>Sar</taxon>
        <taxon>Alveolata</taxon>
        <taxon>Apicomplexa</taxon>
        <taxon>Aconoidasida</taxon>
        <taxon>Haemosporida</taxon>
        <taxon>Plasmodiidae</taxon>
        <taxon>Plasmodium</taxon>
        <taxon>Plasmodium (Haemamoeba)</taxon>
    </lineage>
</organism>